<gene>
    <name evidence="2" type="ORF">CDV36_000988</name>
</gene>
<dbReference type="OrthoDB" id="413993at2759"/>
<dbReference type="SUPFAM" id="SSF51556">
    <property type="entry name" value="Metallo-dependent hydrolases"/>
    <property type="match status" value="1"/>
</dbReference>
<dbReference type="Gene3D" id="3.20.20.140">
    <property type="entry name" value="Metal-dependent hydrolases"/>
    <property type="match status" value="1"/>
</dbReference>
<sequence length="396" mass="43903">MCAPDQDSGVAPEPPRSYPDPFPWHLGVFDAHNHVAERMLSVADLPTMKARAIAIMATRTQDQPLVTKIAKAHGVKSPDCFARETTAVIAGYGRHPWFSHELYDDSKNDPTFIHHEDVEAAKGRHYKAVLSPSPEDPAFWRDLPTPVPLSTFLAETRARLLADPHAMVGEIGLDKAFRLPMQWQDGEGPSRDPARTAGGRQRRPLSPFRIQISHQKTVLLAHLSLAGELGRAVSVHGVQVHGLLYDILTSCWKGHEVKGRRAQQKEAKENGYQTDTASVTGENNGKPYPPRICLHSFSGKSDAVKQYLKPSIPAKIFFSFSKTNNLASEAARAKTEDAVRTVPDNRVLVESDLHTAGDRMDGELEDMYRAICEIKGWTLEEGVGRIASNYREFVFG</sequence>
<dbReference type="Proteomes" id="UP000277212">
    <property type="component" value="Unassembled WGS sequence"/>
</dbReference>
<evidence type="ECO:0000313" key="3">
    <source>
        <dbReference type="Proteomes" id="UP000277212"/>
    </source>
</evidence>
<dbReference type="Pfam" id="PF01026">
    <property type="entry name" value="TatD_DNase"/>
    <property type="match status" value="1"/>
</dbReference>
<organism evidence="2 3">
    <name type="scientific">Fusarium kuroshium</name>
    <dbReference type="NCBI Taxonomy" id="2010991"/>
    <lineage>
        <taxon>Eukaryota</taxon>
        <taxon>Fungi</taxon>
        <taxon>Dikarya</taxon>
        <taxon>Ascomycota</taxon>
        <taxon>Pezizomycotina</taxon>
        <taxon>Sordariomycetes</taxon>
        <taxon>Hypocreomycetidae</taxon>
        <taxon>Hypocreales</taxon>
        <taxon>Nectriaceae</taxon>
        <taxon>Fusarium</taxon>
        <taxon>Fusarium solani species complex</taxon>
    </lineage>
</organism>
<dbReference type="PANTHER" id="PTHR47345:SF1">
    <property type="entry name" value="CUT9-INTERACTING PROTEIN SCN1"/>
    <property type="match status" value="1"/>
</dbReference>
<comment type="caution">
    <text evidence="2">The sequence shown here is derived from an EMBL/GenBank/DDBJ whole genome shotgun (WGS) entry which is preliminary data.</text>
</comment>
<dbReference type="InterPro" id="IPR053044">
    <property type="entry name" value="Metallo-hydrolase/TatD-type"/>
</dbReference>
<proteinExistence type="predicted"/>
<dbReference type="PANTHER" id="PTHR47345">
    <property type="entry name" value="CUT9-INTERACTING PROTEIN SCN1"/>
    <property type="match status" value="1"/>
</dbReference>
<dbReference type="InterPro" id="IPR001130">
    <property type="entry name" value="TatD-like"/>
</dbReference>
<reference evidence="2 3" key="1">
    <citation type="submission" date="2017-06" db="EMBL/GenBank/DDBJ databases">
        <title>Comparative genomic analysis of Ambrosia Fusariam Clade fungi.</title>
        <authorList>
            <person name="Stajich J.E."/>
            <person name="Carrillo J."/>
            <person name="Kijimoto T."/>
            <person name="Eskalen A."/>
            <person name="O'Donnell K."/>
            <person name="Kasson M."/>
        </authorList>
    </citation>
    <scope>NUCLEOTIDE SEQUENCE [LARGE SCALE GENOMIC DNA]</scope>
    <source>
        <strain evidence="2">UCR3666</strain>
    </source>
</reference>
<feature type="region of interest" description="Disordered" evidence="1">
    <location>
        <begin position="183"/>
        <end position="205"/>
    </location>
</feature>
<evidence type="ECO:0008006" key="4">
    <source>
        <dbReference type="Google" id="ProtNLM"/>
    </source>
</evidence>
<feature type="compositionally biased region" description="Polar residues" evidence="1">
    <location>
        <begin position="271"/>
        <end position="283"/>
    </location>
</feature>
<name>A0A3M2SP89_9HYPO</name>
<dbReference type="EMBL" id="NKUJ01000009">
    <property type="protein sequence ID" value="RMJ19359.1"/>
    <property type="molecule type" value="Genomic_DNA"/>
</dbReference>
<evidence type="ECO:0000256" key="1">
    <source>
        <dbReference type="SAM" id="MobiDB-lite"/>
    </source>
</evidence>
<dbReference type="AlphaFoldDB" id="A0A3M2SP89"/>
<feature type="region of interest" description="Disordered" evidence="1">
    <location>
        <begin position="262"/>
        <end position="285"/>
    </location>
</feature>
<evidence type="ECO:0000313" key="2">
    <source>
        <dbReference type="EMBL" id="RMJ19359.1"/>
    </source>
</evidence>
<dbReference type="GO" id="GO:0016788">
    <property type="term" value="F:hydrolase activity, acting on ester bonds"/>
    <property type="evidence" value="ECO:0007669"/>
    <property type="project" value="InterPro"/>
</dbReference>
<keyword evidence="3" id="KW-1185">Reference proteome</keyword>
<protein>
    <recommendedName>
        <fullName evidence="4">Cut9-interacting protein scn1</fullName>
    </recommendedName>
</protein>
<accession>A0A3M2SP89</accession>
<dbReference type="InterPro" id="IPR032466">
    <property type="entry name" value="Metal_Hydrolase"/>
</dbReference>